<evidence type="ECO:0000313" key="2">
    <source>
        <dbReference type="Proteomes" id="UP000739069"/>
    </source>
</evidence>
<sequence>MTLDKSSTEAQQPGLSRRQLAAGAAWATPVIAASAIVPAYAASTGDTAGSEYGLFVTTICNGGFVGYTHSDDAGFDGPTSPQAYWANGGTYTPTMNVTSEGCVTNGAAKVGAGSYTPVTNSGTGSNGGYVSSTGFWFSVPTTAVKTGTGYVPGSKAVLKAGSRFSTQVTVVVPTTSNWKWTLNNIAVQRANQKWTKALNGRMVDLSATAPYLGAENVAGTWTASAPTIKDNGNGTATFTGTITYTTSKDYTLTQSGSKYYGQVVILPGVIQVNPAYGFKSFSLTSQVESATITYSGANVPNVQLNNELQTTSTIRSC</sequence>
<dbReference type="RefSeq" id="WP_303951492.1">
    <property type="nucleotide sequence ID" value="NZ_CAURUP010000007.1"/>
</dbReference>
<comment type="caution">
    <text evidence="1">The sequence shown here is derived from an EMBL/GenBank/DDBJ whole genome shotgun (WGS) entry which is preliminary data.</text>
</comment>
<protein>
    <submittedName>
        <fullName evidence="1">Amino acid oxidase</fullName>
    </submittedName>
</protein>
<proteinExistence type="predicted"/>
<organism evidence="1 2">
    <name type="scientific">Rothia mucilaginosa</name>
    <dbReference type="NCBI Taxonomy" id="43675"/>
    <lineage>
        <taxon>Bacteria</taxon>
        <taxon>Bacillati</taxon>
        <taxon>Actinomycetota</taxon>
        <taxon>Actinomycetes</taxon>
        <taxon>Micrococcales</taxon>
        <taxon>Micrococcaceae</taxon>
        <taxon>Rothia</taxon>
    </lineage>
</organism>
<dbReference type="Proteomes" id="UP000739069">
    <property type="component" value="Unassembled WGS sequence"/>
</dbReference>
<accession>A0A943Y349</accession>
<evidence type="ECO:0000313" key="1">
    <source>
        <dbReference type="EMBL" id="MBS6634087.1"/>
    </source>
</evidence>
<dbReference type="EMBL" id="JAGZXI010000001">
    <property type="protein sequence ID" value="MBS6634087.1"/>
    <property type="molecule type" value="Genomic_DNA"/>
</dbReference>
<name>A0A943Y349_9MICC</name>
<gene>
    <name evidence="1" type="ORF">KH265_00215</name>
</gene>
<reference evidence="1" key="1">
    <citation type="submission" date="2021-02" db="EMBL/GenBank/DDBJ databases">
        <title>Infant gut strain persistence is associated with maternal origin, phylogeny, and functional potential including surface adhesion and iron acquisition.</title>
        <authorList>
            <person name="Lou Y.C."/>
        </authorList>
    </citation>
    <scope>NUCLEOTIDE SEQUENCE</scope>
    <source>
        <strain evidence="1">L1_008_092G1_dasL1_008_092G1_concoct_16</strain>
    </source>
</reference>
<dbReference type="AlphaFoldDB" id="A0A943Y349"/>
<dbReference type="InterPro" id="IPR006311">
    <property type="entry name" value="TAT_signal"/>
</dbReference>
<dbReference type="PROSITE" id="PS51318">
    <property type="entry name" value="TAT"/>
    <property type="match status" value="1"/>
</dbReference>